<dbReference type="EMBL" id="JAEMHM010000001">
    <property type="protein sequence ID" value="MBJ6723229.1"/>
    <property type="molecule type" value="Genomic_DNA"/>
</dbReference>
<dbReference type="AlphaFoldDB" id="A0A8J7IMX6"/>
<name>A0A8J7IMX6_9BACT</name>
<dbReference type="RefSeq" id="WP_199382071.1">
    <property type="nucleotide sequence ID" value="NZ_JAEMHM010000001.1"/>
</dbReference>
<keyword evidence="1" id="KW-0472">Membrane</keyword>
<proteinExistence type="predicted"/>
<evidence type="ECO:0000313" key="2">
    <source>
        <dbReference type="EMBL" id="MBJ6723229.1"/>
    </source>
</evidence>
<comment type="caution">
    <text evidence="2">The sequence shown here is derived from an EMBL/GenBank/DDBJ whole genome shotgun (WGS) entry which is preliminary data.</text>
</comment>
<accession>A0A8J7IMX6</accession>
<keyword evidence="1" id="KW-1133">Transmembrane helix</keyword>
<evidence type="ECO:0000256" key="1">
    <source>
        <dbReference type="SAM" id="Phobius"/>
    </source>
</evidence>
<reference evidence="2" key="1">
    <citation type="submission" date="2020-12" db="EMBL/GenBank/DDBJ databases">
        <title>Geomonas sp. Red875, isolated from river sediment.</title>
        <authorList>
            <person name="Xu Z."/>
            <person name="Zhang Z."/>
            <person name="Masuda Y."/>
            <person name="Itoh H."/>
            <person name="Senoo K."/>
        </authorList>
    </citation>
    <scope>NUCLEOTIDE SEQUENCE</scope>
    <source>
        <strain evidence="2">Red875</strain>
    </source>
</reference>
<gene>
    <name evidence="2" type="ORF">JFN93_00785</name>
</gene>
<feature type="transmembrane region" description="Helical" evidence="1">
    <location>
        <begin position="37"/>
        <end position="58"/>
    </location>
</feature>
<keyword evidence="1" id="KW-0812">Transmembrane</keyword>
<sequence>MFVQRLIRFLGRMIFYFLMLPALIGLIYTLAEGELRAALVFLIVFVLVLYFGLVRIRVPANSVMVRKGKVVYFIPEKSVRDRFDFASRGQTIVELPSFRLLDRPHVVEIFFPDRQGGVISCRLSLTLSYIMDLTSLQRAYDYFIRYQDELPLIVKRKLYNSAARITWPSPPKGDEDANAFVQPALAELNSGLETLGMKIEEATCTFDAGSTLARLVSDEQVTVERIDIE</sequence>
<evidence type="ECO:0008006" key="4">
    <source>
        <dbReference type="Google" id="ProtNLM"/>
    </source>
</evidence>
<evidence type="ECO:0000313" key="3">
    <source>
        <dbReference type="Proteomes" id="UP000636888"/>
    </source>
</evidence>
<dbReference type="Proteomes" id="UP000636888">
    <property type="component" value="Unassembled WGS sequence"/>
</dbReference>
<organism evidence="2 3">
    <name type="scientific">Geomesophilobacter sediminis</name>
    <dbReference type="NCBI Taxonomy" id="2798584"/>
    <lineage>
        <taxon>Bacteria</taxon>
        <taxon>Pseudomonadati</taxon>
        <taxon>Thermodesulfobacteriota</taxon>
        <taxon>Desulfuromonadia</taxon>
        <taxon>Geobacterales</taxon>
        <taxon>Geobacteraceae</taxon>
        <taxon>Geomesophilobacter</taxon>
    </lineage>
</organism>
<protein>
    <recommendedName>
        <fullName evidence="4">Band 7 domain-containing protein</fullName>
    </recommendedName>
</protein>
<keyword evidence="3" id="KW-1185">Reference proteome</keyword>
<feature type="transmembrane region" description="Helical" evidence="1">
    <location>
        <begin position="12"/>
        <end position="31"/>
    </location>
</feature>